<sequence length="239" mass="24874">MIEFLTSRSAALLPQKVTGHLGWLRGAIGAALGIACAGAITALVLKTGSVGSGNLAFAWLVAPMGASAVLVFAVPASPLAQPWPLIGGNLLSTAIGLGFGQYLGSPLLATSFGVGTAIAVMSLARCLHPPGGACALLCALGATGSEAWGWDHMLPIVFNVIVIALAGWLYNNLTGHSWPHKAKLSPAVRTSPDIPSTHEALEEVLAEWNEVLDVDVDDLDALFQALRRRINLRNSKKAE</sequence>
<proteinExistence type="predicted"/>
<dbReference type="OrthoDB" id="9811720at2"/>
<keyword evidence="1" id="KW-0812">Transmembrane</keyword>
<keyword evidence="1" id="KW-0472">Membrane</keyword>
<evidence type="ECO:0000313" key="3">
    <source>
        <dbReference type="EMBL" id="MXP29307.1"/>
    </source>
</evidence>
<dbReference type="AlphaFoldDB" id="A0A845AIP4"/>
<evidence type="ECO:0000259" key="2">
    <source>
        <dbReference type="Pfam" id="PF04982"/>
    </source>
</evidence>
<feature type="transmembrane region" description="Helical" evidence="1">
    <location>
        <begin position="57"/>
        <end position="79"/>
    </location>
</feature>
<reference evidence="3 4" key="1">
    <citation type="submission" date="2019-12" db="EMBL/GenBank/DDBJ databases">
        <title>Genomic-based taxomic classification of the family Erythrobacteraceae.</title>
        <authorList>
            <person name="Xu L."/>
        </authorList>
    </citation>
    <scope>NUCLEOTIDE SEQUENCE [LARGE SCALE GENOMIC DNA]</scope>
    <source>
        <strain evidence="3 4">KEMB 9005-328</strain>
    </source>
</reference>
<comment type="caution">
    <text evidence="3">The sequence shown here is derived from an EMBL/GenBank/DDBJ whole genome shotgun (WGS) entry which is preliminary data.</text>
</comment>
<evidence type="ECO:0000313" key="4">
    <source>
        <dbReference type="Proteomes" id="UP000439780"/>
    </source>
</evidence>
<keyword evidence="1" id="KW-1133">Transmembrane helix</keyword>
<feature type="domain" description="HPP transmembrane region" evidence="2">
    <location>
        <begin position="22"/>
        <end position="179"/>
    </location>
</feature>
<dbReference type="EMBL" id="WTYA01000008">
    <property type="protein sequence ID" value="MXP29307.1"/>
    <property type="molecule type" value="Genomic_DNA"/>
</dbReference>
<dbReference type="Pfam" id="PF04982">
    <property type="entry name" value="TM_HPP"/>
    <property type="match status" value="1"/>
</dbReference>
<protein>
    <submittedName>
        <fullName evidence="3">HPP family protein</fullName>
    </submittedName>
</protein>
<keyword evidence="4" id="KW-1185">Reference proteome</keyword>
<accession>A0A845AIP4</accession>
<dbReference type="InterPro" id="IPR058581">
    <property type="entry name" value="TM_HPP"/>
</dbReference>
<gene>
    <name evidence="3" type="ORF">GRI58_10790</name>
</gene>
<dbReference type="InterPro" id="IPR007065">
    <property type="entry name" value="HPP"/>
</dbReference>
<feature type="transmembrane region" description="Helical" evidence="1">
    <location>
        <begin position="156"/>
        <end position="173"/>
    </location>
</feature>
<dbReference type="RefSeq" id="WP_160753615.1">
    <property type="nucleotide sequence ID" value="NZ_WTYA01000008.1"/>
</dbReference>
<feature type="transmembrane region" description="Helical" evidence="1">
    <location>
        <begin position="23"/>
        <end position="45"/>
    </location>
</feature>
<evidence type="ECO:0000256" key="1">
    <source>
        <dbReference type="SAM" id="Phobius"/>
    </source>
</evidence>
<dbReference type="PANTHER" id="PTHR33741:SF5">
    <property type="entry name" value="TRANSMEMBRANE PROTEIN DDB_G0269096-RELATED"/>
    <property type="match status" value="1"/>
</dbReference>
<dbReference type="PANTHER" id="PTHR33741">
    <property type="entry name" value="TRANSMEMBRANE PROTEIN DDB_G0269096-RELATED"/>
    <property type="match status" value="1"/>
</dbReference>
<dbReference type="Proteomes" id="UP000439780">
    <property type="component" value="Unassembled WGS sequence"/>
</dbReference>
<name>A0A845AIP4_9SPHN</name>
<organism evidence="3 4">
    <name type="scientific">Qipengyuania algicida</name>
    <dbReference type="NCBI Taxonomy" id="1836209"/>
    <lineage>
        <taxon>Bacteria</taxon>
        <taxon>Pseudomonadati</taxon>
        <taxon>Pseudomonadota</taxon>
        <taxon>Alphaproteobacteria</taxon>
        <taxon>Sphingomonadales</taxon>
        <taxon>Erythrobacteraceae</taxon>
        <taxon>Qipengyuania</taxon>
    </lineage>
</organism>